<name>A0AAW7XPR7_9GAMM</name>
<evidence type="ECO:0000313" key="3">
    <source>
        <dbReference type="EMBL" id="MDP2523621.1"/>
    </source>
</evidence>
<keyword evidence="1" id="KW-0812">Transmembrane</keyword>
<proteinExistence type="predicted"/>
<protein>
    <submittedName>
        <fullName evidence="2">Na+/H+ antiporter subunit G</fullName>
    </submittedName>
</protein>
<dbReference type="Proteomes" id="UP001177341">
    <property type="component" value="Unassembled WGS sequence"/>
</dbReference>
<feature type="transmembrane region" description="Helical" evidence="1">
    <location>
        <begin position="40"/>
        <end position="59"/>
    </location>
</feature>
<dbReference type="AlphaFoldDB" id="A0AAW7XPR7"/>
<organism evidence="2 4">
    <name type="scientific">Neptunomonas phycophila</name>
    <dbReference type="NCBI Taxonomy" id="1572645"/>
    <lineage>
        <taxon>Bacteria</taxon>
        <taxon>Pseudomonadati</taxon>
        <taxon>Pseudomonadota</taxon>
        <taxon>Gammaproteobacteria</taxon>
        <taxon>Oceanospirillales</taxon>
        <taxon>Oceanospirillaceae</taxon>
        <taxon>Neptunomonas</taxon>
    </lineage>
</organism>
<dbReference type="RefSeq" id="WP_075171140.1">
    <property type="nucleotide sequence ID" value="NZ_CAXHZV010000008.1"/>
</dbReference>
<dbReference type="InterPro" id="IPR005133">
    <property type="entry name" value="PhaG_MnhG_YufB"/>
</dbReference>
<feature type="transmembrane region" description="Helical" evidence="1">
    <location>
        <begin position="6"/>
        <end position="28"/>
    </location>
</feature>
<evidence type="ECO:0000313" key="4">
    <source>
        <dbReference type="Proteomes" id="UP001169862"/>
    </source>
</evidence>
<gene>
    <name evidence="2" type="ORF">Q4490_15560</name>
    <name evidence="3" type="ORF">Q8W30_13675</name>
</gene>
<comment type="caution">
    <text evidence="2">The sequence shown here is derived from an EMBL/GenBank/DDBJ whole genome shotgun (WGS) entry which is preliminary data.</text>
</comment>
<reference evidence="2" key="1">
    <citation type="submission" date="2023-07" db="EMBL/GenBank/DDBJ databases">
        <title>Genome content predicts the carbon catabolic preferences of heterotrophic bacteria.</title>
        <authorList>
            <person name="Gralka M."/>
        </authorList>
    </citation>
    <scope>NUCLEOTIDE SEQUENCE</scope>
    <source>
        <strain evidence="3">5G01</strain>
        <strain evidence="2">I2M16</strain>
    </source>
</reference>
<dbReference type="Pfam" id="PF03334">
    <property type="entry name" value="PhaG_MnhG_YufB"/>
    <property type="match status" value="1"/>
</dbReference>
<dbReference type="GO" id="GO:0015385">
    <property type="term" value="F:sodium:proton antiporter activity"/>
    <property type="evidence" value="ECO:0007669"/>
    <property type="project" value="TreeGrafter"/>
</dbReference>
<keyword evidence="1" id="KW-0472">Membrane</keyword>
<evidence type="ECO:0000256" key="1">
    <source>
        <dbReference type="SAM" id="Phobius"/>
    </source>
</evidence>
<dbReference type="EMBL" id="JAUYVO010000009">
    <property type="protein sequence ID" value="MDP2523621.1"/>
    <property type="molecule type" value="Genomic_DNA"/>
</dbReference>
<dbReference type="Proteomes" id="UP001169862">
    <property type="component" value="Unassembled WGS sequence"/>
</dbReference>
<keyword evidence="5" id="KW-1185">Reference proteome</keyword>
<evidence type="ECO:0000313" key="2">
    <source>
        <dbReference type="EMBL" id="MDO6454987.1"/>
    </source>
</evidence>
<sequence length="120" mass="13213">MPFWVELIGSILILLGGFFVLMGSIGLVKMPDFYMRLHTPTKATTLGMGAILIASMILVSVNQNGLSAHELLISIFLFITAPVTAMMMAKTGLHYHLKIHKGTLNRDLADIAKQRQPPNH</sequence>
<dbReference type="PANTHER" id="PTHR34703:SF1">
    <property type="entry name" value="ANTIPORTER SUBUNIT MNHG2-RELATED"/>
    <property type="match status" value="1"/>
</dbReference>
<evidence type="ECO:0000313" key="5">
    <source>
        <dbReference type="Proteomes" id="UP001177341"/>
    </source>
</evidence>
<keyword evidence="1" id="KW-1133">Transmembrane helix</keyword>
<dbReference type="GeneID" id="89455044"/>
<accession>A0AAW7XPR7</accession>
<dbReference type="EMBL" id="JAUOPG010000011">
    <property type="protein sequence ID" value="MDO6454987.1"/>
    <property type="molecule type" value="Genomic_DNA"/>
</dbReference>
<feature type="transmembrane region" description="Helical" evidence="1">
    <location>
        <begin position="71"/>
        <end position="89"/>
    </location>
</feature>
<dbReference type="NCBIfam" id="TIGR01300">
    <property type="entry name" value="CPA3_mnhG_phaG"/>
    <property type="match status" value="1"/>
</dbReference>
<dbReference type="PANTHER" id="PTHR34703">
    <property type="entry name" value="ANTIPORTER SUBUNIT MNHG2-RELATED"/>
    <property type="match status" value="1"/>
</dbReference>
<dbReference type="NCBIfam" id="NF009316">
    <property type="entry name" value="PRK12674.1-5"/>
    <property type="match status" value="1"/>
</dbReference>